<dbReference type="EMBL" id="LR746267">
    <property type="protein sequence ID" value="CAA7394282.1"/>
    <property type="molecule type" value="Genomic_DNA"/>
</dbReference>
<organism evidence="1 2">
    <name type="scientific">Spirodela intermedia</name>
    <name type="common">Intermediate duckweed</name>
    <dbReference type="NCBI Taxonomy" id="51605"/>
    <lineage>
        <taxon>Eukaryota</taxon>
        <taxon>Viridiplantae</taxon>
        <taxon>Streptophyta</taxon>
        <taxon>Embryophyta</taxon>
        <taxon>Tracheophyta</taxon>
        <taxon>Spermatophyta</taxon>
        <taxon>Magnoliopsida</taxon>
        <taxon>Liliopsida</taxon>
        <taxon>Araceae</taxon>
        <taxon>Lemnoideae</taxon>
        <taxon>Spirodela</taxon>
    </lineage>
</organism>
<evidence type="ECO:0000313" key="1">
    <source>
        <dbReference type="EMBL" id="CAA7394282.1"/>
    </source>
</evidence>
<protein>
    <submittedName>
        <fullName evidence="1">Uncharacterized protein</fullName>
    </submittedName>
</protein>
<gene>
    <name evidence="1" type="ORF">SI8410_04004943</name>
</gene>
<keyword evidence="2" id="KW-1185">Reference proteome</keyword>
<name>A0A7I8K9P5_SPIIN</name>
<dbReference type="Proteomes" id="UP000663760">
    <property type="component" value="Chromosome 4"/>
</dbReference>
<dbReference type="AlphaFoldDB" id="A0A7I8K9P5"/>
<sequence length="44" mass="4743">MRILCVTTFGTKLAVPFDHCIADDDAVGNALLPQEAERSSGHRS</sequence>
<proteinExistence type="predicted"/>
<evidence type="ECO:0000313" key="2">
    <source>
        <dbReference type="Proteomes" id="UP000663760"/>
    </source>
</evidence>
<accession>A0A7I8K9P5</accession>
<reference evidence="1" key="1">
    <citation type="submission" date="2020-02" db="EMBL/GenBank/DDBJ databases">
        <authorList>
            <person name="Scholz U."/>
            <person name="Mascher M."/>
            <person name="Fiebig A."/>
        </authorList>
    </citation>
    <scope>NUCLEOTIDE SEQUENCE</scope>
</reference>